<comment type="caution">
    <text evidence="1">The sequence shown here is derived from an EMBL/GenBank/DDBJ whole genome shotgun (WGS) entry which is preliminary data.</text>
</comment>
<dbReference type="Proteomes" id="UP000609879">
    <property type="component" value="Unassembled WGS sequence"/>
</dbReference>
<dbReference type="EMBL" id="BOMI01000028">
    <property type="protein sequence ID" value="GID73120.1"/>
    <property type="molecule type" value="Genomic_DNA"/>
</dbReference>
<evidence type="ECO:0000313" key="1">
    <source>
        <dbReference type="EMBL" id="GID73120.1"/>
    </source>
</evidence>
<evidence type="ECO:0000313" key="2">
    <source>
        <dbReference type="Proteomes" id="UP000609879"/>
    </source>
</evidence>
<accession>A0ABQ3XZF1</accession>
<protein>
    <submittedName>
        <fullName evidence="1">Uncharacterized protein</fullName>
    </submittedName>
</protein>
<organism evidence="1 2">
    <name type="scientific">Paractinoplanes deccanensis</name>
    <dbReference type="NCBI Taxonomy" id="113561"/>
    <lineage>
        <taxon>Bacteria</taxon>
        <taxon>Bacillati</taxon>
        <taxon>Actinomycetota</taxon>
        <taxon>Actinomycetes</taxon>
        <taxon>Micromonosporales</taxon>
        <taxon>Micromonosporaceae</taxon>
        <taxon>Paractinoplanes</taxon>
    </lineage>
</organism>
<sequence length="59" mass="6389">MSESTRRVVTPRWANQVRHVAEFLDVDVHQVAGLVVFVAADRFAGATIEVGEPVESAPA</sequence>
<reference evidence="1 2" key="1">
    <citation type="submission" date="2021-01" db="EMBL/GenBank/DDBJ databases">
        <title>Whole genome shotgun sequence of Actinoplanes deccanensis NBRC 13994.</title>
        <authorList>
            <person name="Komaki H."/>
            <person name="Tamura T."/>
        </authorList>
    </citation>
    <scope>NUCLEOTIDE SEQUENCE [LARGE SCALE GENOMIC DNA]</scope>
    <source>
        <strain evidence="1 2">NBRC 13994</strain>
    </source>
</reference>
<name>A0ABQ3XZF1_9ACTN</name>
<gene>
    <name evidence="1" type="ORF">Ade02nite_17610</name>
</gene>
<proteinExistence type="predicted"/>
<keyword evidence="2" id="KW-1185">Reference proteome</keyword>